<gene>
    <name evidence="13" type="ORF">GC093_28815</name>
</gene>
<dbReference type="InterPro" id="IPR004358">
    <property type="entry name" value="Sig_transdc_His_kin-like_C"/>
</dbReference>
<comment type="caution">
    <text evidence="13">The sequence shown here is derived from an EMBL/GenBank/DDBJ whole genome shotgun (WGS) entry which is preliminary data.</text>
</comment>
<dbReference type="EMBL" id="WHOD01000109">
    <property type="protein sequence ID" value="NOU97199.1"/>
    <property type="molecule type" value="Genomic_DNA"/>
</dbReference>
<keyword evidence="10" id="KW-0472">Membrane</keyword>
<dbReference type="SUPFAM" id="SSF55874">
    <property type="entry name" value="ATPase domain of HSP90 chaperone/DNA topoisomerase II/histidine kinase"/>
    <property type="match status" value="2"/>
</dbReference>
<sequence>MINKANRKFLLEAETMSKPVATMLGMIGVFSIIVGIFIYQWLNPSVNYPVAHDGILDAREWNFSNDAVIPLKGEWEFYEGKLLNPTDFKESPQLIAKRQLLNVPGGWKGLLETDGRDGYGVGTYRLLVQVDKTDIYSLRSKKIRMSSHIFINGHDLGGNGKPALYGNDFVASNLPFLGTDKADAGFIEIIIQVASLNYLVGGLVQAPEFGSYRAVADRIDNSQLADMVQISTMMLFFLYYGGMFRQWRKERHLMHFSLFCLATGLFFSIDNEILLARLIPSISFIWIQKIIFISTYFSFLFFALYIFSYLGERNNVLLRWLLRFIYLYLVIIVFIPNDYLANTFLLNILLQLITFIYIFYVLIRKRSKGVPGTSFLALGVFFLIASWIIAQLRYELALDNPYYMIVTPLLLVFSQAFLMSNRIQQAFYKNERLSKQLLVYDRQKDEFLAKTSHELRTPLHGLINLSQSLLDDRKTELSPQHKENIRLMNLVGRRLAGLIHDILDMSRIKHGHMLIHTTAVDLRMSVSFVLETLSITPINKQVIIINELTAGLPLIYADENRLKQILYNLLENGMKFTEQGSIRISAEIRGKELAVSITDTGRGIPAGQLDRIFQPFEQHTEIGVQSPSGIGLGLSITKQLVELQNGKLEVESEVGRGTCFTFTLPIAPGEVSEDKTTYDTDYVESYAFATQSQTGEPAEFSILLVDDEPSNIKILMDAISSLQYDYTAVYSGKEAIEQLRRSPKPDLVLLDLMMPGVSGVDVCKEIRKMHGLAELPVLMLTASGQTGDMIAAFAAGTNDILQKPFELAELKARVQSLLSMKRSSENAVRREMDFLQAQITPHFLYNSLNALVGLSYKNTDKLRETIHHLTTYLRAKFTFTFQSQLVSFERELELVKAYLAIEQLRFGSRLQVRYSIEEGFHCMLPPLTLQPLVENAVRHGIGPKPSGGTVEIRACRVPGGVDITVEDDGIGMDEDMLLKLSKDQASGVGTGNVNRRLKMLYAQTLEIQSELHQGTRIKFHIPEERDA</sequence>
<dbReference type="Pfam" id="PF06580">
    <property type="entry name" value="His_kinase"/>
    <property type="match status" value="1"/>
</dbReference>
<keyword evidence="7" id="KW-0067">ATP-binding</keyword>
<accession>A0A972GZ45</accession>
<dbReference type="PANTHER" id="PTHR43047">
    <property type="entry name" value="TWO-COMPONENT HISTIDINE PROTEIN KINASE"/>
    <property type="match status" value="1"/>
</dbReference>
<dbReference type="Pfam" id="PF07695">
    <property type="entry name" value="7TMR-DISM_7TM"/>
    <property type="match status" value="1"/>
</dbReference>
<evidence type="ECO:0000259" key="11">
    <source>
        <dbReference type="PROSITE" id="PS50109"/>
    </source>
</evidence>
<evidence type="ECO:0000256" key="6">
    <source>
        <dbReference type="ARBA" id="ARBA00022777"/>
    </source>
</evidence>
<dbReference type="InterPro" id="IPR036890">
    <property type="entry name" value="HATPase_C_sf"/>
</dbReference>
<dbReference type="InterPro" id="IPR005467">
    <property type="entry name" value="His_kinase_dom"/>
</dbReference>
<dbReference type="PRINTS" id="PR00344">
    <property type="entry name" value="BCTRLSENSOR"/>
</dbReference>
<protein>
    <recommendedName>
        <fullName evidence="2">histidine kinase</fullName>
        <ecNumber evidence="2">2.7.13.3</ecNumber>
    </recommendedName>
</protein>
<evidence type="ECO:0000259" key="12">
    <source>
        <dbReference type="PROSITE" id="PS50110"/>
    </source>
</evidence>
<dbReference type="Pfam" id="PF02518">
    <property type="entry name" value="HATPase_c"/>
    <property type="match status" value="2"/>
</dbReference>
<dbReference type="Gene3D" id="3.40.50.2300">
    <property type="match status" value="1"/>
</dbReference>
<feature type="modified residue" description="4-aspartylphosphate" evidence="9">
    <location>
        <position position="751"/>
    </location>
</feature>
<evidence type="ECO:0000256" key="2">
    <source>
        <dbReference type="ARBA" id="ARBA00012438"/>
    </source>
</evidence>
<keyword evidence="5" id="KW-0547">Nucleotide-binding</keyword>
<dbReference type="InterPro" id="IPR003661">
    <property type="entry name" value="HisK_dim/P_dom"/>
</dbReference>
<evidence type="ECO:0000313" key="14">
    <source>
        <dbReference type="Proteomes" id="UP000641588"/>
    </source>
</evidence>
<dbReference type="InterPro" id="IPR011623">
    <property type="entry name" value="7TMR_DISM_rcpt_extracell_dom1"/>
</dbReference>
<feature type="domain" description="Response regulatory" evidence="12">
    <location>
        <begin position="701"/>
        <end position="818"/>
    </location>
</feature>
<organism evidence="13 14">
    <name type="scientific">Paenibacillus foliorum</name>
    <dbReference type="NCBI Taxonomy" id="2654974"/>
    <lineage>
        <taxon>Bacteria</taxon>
        <taxon>Bacillati</taxon>
        <taxon>Bacillota</taxon>
        <taxon>Bacilli</taxon>
        <taxon>Bacillales</taxon>
        <taxon>Paenibacillaceae</taxon>
        <taxon>Paenibacillus</taxon>
    </lineage>
</organism>
<feature type="domain" description="Histidine kinase" evidence="11">
    <location>
        <begin position="450"/>
        <end position="668"/>
    </location>
</feature>
<dbReference type="InterPro" id="IPR036097">
    <property type="entry name" value="HisK_dim/P_sf"/>
</dbReference>
<evidence type="ECO:0000256" key="7">
    <source>
        <dbReference type="ARBA" id="ARBA00022840"/>
    </source>
</evidence>
<feature type="transmembrane region" description="Helical" evidence="10">
    <location>
        <begin position="20"/>
        <end position="42"/>
    </location>
</feature>
<dbReference type="SUPFAM" id="SSF52172">
    <property type="entry name" value="CheY-like"/>
    <property type="match status" value="1"/>
</dbReference>
<dbReference type="InterPro" id="IPR003594">
    <property type="entry name" value="HATPase_dom"/>
</dbReference>
<evidence type="ECO:0000256" key="4">
    <source>
        <dbReference type="ARBA" id="ARBA00022679"/>
    </source>
</evidence>
<dbReference type="PROSITE" id="PS50110">
    <property type="entry name" value="RESPONSE_REGULATORY"/>
    <property type="match status" value="1"/>
</dbReference>
<dbReference type="Pfam" id="PF00512">
    <property type="entry name" value="HisKA"/>
    <property type="match status" value="1"/>
</dbReference>
<feature type="transmembrane region" description="Helical" evidence="10">
    <location>
        <begin position="375"/>
        <end position="394"/>
    </location>
</feature>
<dbReference type="CDD" id="cd16922">
    <property type="entry name" value="HATPase_EvgS-ArcB-TorS-like"/>
    <property type="match status" value="1"/>
</dbReference>
<evidence type="ECO:0000313" key="13">
    <source>
        <dbReference type="EMBL" id="NOU97199.1"/>
    </source>
</evidence>
<dbReference type="InterPro" id="IPR011006">
    <property type="entry name" value="CheY-like_superfamily"/>
</dbReference>
<dbReference type="GO" id="GO:0005886">
    <property type="term" value="C:plasma membrane"/>
    <property type="evidence" value="ECO:0007669"/>
    <property type="project" value="TreeGrafter"/>
</dbReference>
<dbReference type="PANTHER" id="PTHR43047:SF72">
    <property type="entry name" value="OSMOSENSING HISTIDINE PROTEIN KINASE SLN1"/>
    <property type="match status" value="1"/>
</dbReference>
<feature type="domain" description="Histidine kinase" evidence="11">
    <location>
        <begin position="929"/>
        <end position="1025"/>
    </location>
</feature>
<evidence type="ECO:0000256" key="1">
    <source>
        <dbReference type="ARBA" id="ARBA00000085"/>
    </source>
</evidence>
<dbReference type="Gene3D" id="1.10.287.130">
    <property type="match status" value="1"/>
</dbReference>
<dbReference type="SMART" id="SM00388">
    <property type="entry name" value="HisKA"/>
    <property type="match status" value="1"/>
</dbReference>
<keyword evidence="4" id="KW-0808">Transferase</keyword>
<feature type="transmembrane region" description="Helical" evidence="10">
    <location>
        <begin position="320"/>
        <end position="337"/>
    </location>
</feature>
<dbReference type="CDD" id="cd00082">
    <property type="entry name" value="HisKA"/>
    <property type="match status" value="1"/>
</dbReference>
<keyword evidence="10" id="KW-1133">Transmembrane helix</keyword>
<feature type="transmembrane region" description="Helical" evidence="10">
    <location>
        <begin position="227"/>
        <end position="244"/>
    </location>
</feature>
<dbReference type="EC" id="2.7.13.3" evidence="2"/>
<reference evidence="13" key="1">
    <citation type="submission" date="2019-10" db="EMBL/GenBank/DDBJ databases">
        <title>Description of Paenibacillus glebae sp. nov.</title>
        <authorList>
            <person name="Carlier A."/>
            <person name="Qi S."/>
        </authorList>
    </citation>
    <scope>NUCLEOTIDE SEQUENCE</scope>
    <source>
        <strain evidence="13">LMG 31456</strain>
    </source>
</reference>
<dbReference type="GO" id="GO:0005524">
    <property type="term" value="F:ATP binding"/>
    <property type="evidence" value="ECO:0007669"/>
    <property type="project" value="UniProtKB-KW"/>
</dbReference>
<keyword evidence="8" id="KW-0902">Two-component regulatory system</keyword>
<dbReference type="InterPro" id="IPR010559">
    <property type="entry name" value="Sig_transdc_His_kin_internal"/>
</dbReference>
<dbReference type="Pfam" id="PF00072">
    <property type="entry name" value="Response_reg"/>
    <property type="match status" value="1"/>
</dbReference>
<dbReference type="AlphaFoldDB" id="A0A972GZ45"/>
<keyword evidence="3 9" id="KW-0597">Phosphoprotein</keyword>
<feature type="transmembrane region" description="Helical" evidence="10">
    <location>
        <begin position="285"/>
        <end position="308"/>
    </location>
</feature>
<dbReference type="GO" id="GO:0000155">
    <property type="term" value="F:phosphorelay sensor kinase activity"/>
    <property type="evidence" value="ECO:0007669"/>
    <property type="project" value="InterPro"/>
</dbReference>
<evidence type="ECO:0000256" key="3">
    <source>
        <dbReference type="ARBA" id="ARBA00022553"/>
    </source>
</evidence>
<keyword evidence="14" id="KW-1185">Reference proteome</keyword>
<dbReference type="InterPro" id="IPR001789">
    <property type="entry name" value="Sig_transdc_resp-reg_receiver"/>
</dbReference>
<evidence type="ECO:0000256" key="5">
    <source>
        <dbReference type="ARBA" id="ARBA00022741"/>
    </source>
</evidence>
<comment type="catalytic activity">
    <reaction evidence="1">
        <text>ATP + protein L-histidine = ADP + protein N-phospho-L-histidine.</text>
        <dbReference type="EC" id="2.7.13.3"/>
    </reaction>
</comment>
<dbReference type="SMART" id="SM00448">
    <property type="entry name" value="REC"/>
    <property type="match status" value="1"/>
</dbReference>
<dbReference type="GO" id="GO:0009927">
    <property type="term" value="F:histidine phosphotransfer kinase activity"/>
    <property type="evidence" value="ECO:0007669"/>
    <property type="project" value="TreeGrafter"/>
</dbReference>
<evidence type="ECO:0000256" key="10">
    <source>
        <dbReference type="SAM" id="Phobius"/>
    </source>
</evidence>
<feature type="transmembrane region" description="Helical" evidence="10">
    <location>
        <begin position="343"/>
        <end position="363"/>
    </location>
</feature>
<proteinExistence type="predicted"/>
<evidence type="ECO:0000256" key="8">
    <source>
        <dbReference type="ARBA" id="ARBA00023012"/>
    </source>
</evidence>
<dbReference type="SMART" id="SM00387">
    <property type="entry name" value="HATPase_c"/>
    <property type="match status" value="2"/>
</dbReference>
<dbReference type="Proteomes" id="UP000641588">
    <property type="component" value="Unassembled WGS sequence"/>
</dbReference>
<evidence type="ECO:0000256" key="9">
    <source>
        <dbReference type="PROSITE-ProRule" id="PRU00169"/>
    </source>
</evidence>
<dbReference type="SUPFAM" id="SSF47384">
    <property type="entry name" value="Homodimeric domain of signal transducing histidine kinase"/>
    <property type="match status" value="1"/>
</dbReference>
<dbReference type="PROSITE" id="PS50109">
    <property type="entry name" value="HIS_KIN"/>
    <property type="match status" value="2"/>
</dbReference>
<dbReference type="Gene3D" id="3.30.565.10">
    <property type="entry name" value="Histidine kinase-like ATPase, C-terminal domain"/>
    <property type="match status" value="2"/>
</dbReference>
<name>A0A972GZ45_9BACL</name>
<feature type="transmembrane region" description="Helical" evidence="10">
    <location>
        <begin position="256"/>
        <end position="279"/>
    </location>
</feature>
<dbReference type="Gene3D" id="2.60.120.260">
    <property type="entry name" value="Galactose-binding domain-like"/>
    <property type="match status" value="1"/>
</dbReference>
<keyword evidence="10" id="KW-0812">Transmembrane</keyword>
<keyword evidence="6" id="KW-0418">Kinase</keyword>